<dbReference type="SUPFAM" id="SSF52833">
    <property type="entry name" value="Thioredoxin-like"/>
    <property type="match status" value="1"/>
</dbReference>
<dbReference type="SMR" id="A0A433SAM9"/>
<dbReference type="PANTHER" id="PTHR43968">
    <property type="match status" value="1"/>
</dbReference>
<dbReference type="GO" id="GO:0005829">
    <property type="term" value="C:cytosol"/>
    <property type="evidence" value="ECO:0007669"/>
    <property type="project" value="InterPro"/>
</dbReference>
<dbReference type="EMBL" id="PQSP01000009">
    <property type="protein sequence ID" value="RUS65791.1"/>
    <property type="molecule type" value="Genomic_DNA"/>
</dbReference>
<dbReference type="NCBIfam" id="NF007702">
    <property type="entry name" value="PRK10387.1"/>
    <property type="match status" value="1"/>
</dbReference>
<dbReference type="SUPFAM" id="SSF47616">
    <property type="entry name" value="GST C-terminal domain-like"/>
    <property type="match status" value="1"/>
</dbReference>
<dbReference type="PROSITE" id="PS50404">
    <property type="entry name" value="GST_NTER"/>
    <property type="match status" value="1"/>
</dbReference>
<dbReference type="InterPro" id="IPR036249">
    <property type="entry name" value="Thioredoxin-like_sf"/>
</dbReference>
<dbReference type="NCBIfam" id="TIGR02182">
    <property type="entry name" value="GRXB"/>
    <property type="match status" value="1"/>
</dbReference>
<dbReference type="PROSITE" id="PS51354">
    <property type="entry name" value="GLUTAREDOXIN_2"/>
    <property type="match status" value="1"/>
</dbReference>
<dbReference type="RefSeq" id="WP_126980801.1">
    <property type="nucleotide sequence ID" value="NZ_PQSP01000009.1"/>
</dbReference>
<organism evidence="2 3">
    <name type="scientific">Saezia sanguinis</name>
    <dbReference type="NCBI Taxonomy" id="1965230"/>
    <lineage>
        <taxon>Bacteria</taxon>
        <taxon>Pseudomonadati</taxon>
        <taxon>Pseudomonadota</taxon>
        <taxon>Betaproteobacteria</taxon>
        <taxon>Burkholderiales</taxon>
        <taxon>Saeziaceae</taxon>
        <taxon>Saezia</taxon>
    </lineage>
</organism>
<dbReference type="Proteomes" id="UP000286947">
    <property type="component" value="Unassembled WGS sequence"/>
</dbReference>
<evidence type="ECO:0000259" key="1">
    <source>
        <dbReference type="PROSITE" id="PS50404"/>
    </source>
</evidence>
<dbReference type="InterPro" id="IPR004045">
    <property type="entry name" value="Glutathione_S-Trfase_N"/>
</dbReference>
<proteinExistence type="predicted"/>
<evidence type="ECO:0000313" key="2">
    <source>
        <dbReference type="EMBL" id="RUS65791.1"/>
    </source>
</evidence>
<comment type="caution">
    <text evidence="2">The sequence shown here is derived from an EMBL/GenBank/DDBJ whole genome shotgun (WGS) entry which is preliminary data.</text>
</comment>
<dbReference type="InterPro" id="IPR050983">
    <property type="entry name" value="GST_Omega/HSP26"/>
</dbReference>
<protein>
    <submittedName>
        <fullName evidence="2">Glutaredoxin 2</fullName>
    </submittedName>
</protein>
<dbReference type="OrthoDB" id="5291571at2"/>
<dbReference type="InterPro" id="IPR011901">
    <property type="entry name" value="Grx2"/>
</dbReference>
<accession>A0A433SAM9</accession>
<evidence type="ECO:0000313" key="3">
    <source>
        <dbReference type="Proteomes" id="UP000286947"/>
    </source>
</evidence>
<keyword evidence="3" id="KW-1185">Reference proteome</keyword>
<sequence length="217" mass="24545">MKLYLYDHCPFCVRVEMAAHYKQIPHEKVYLLNDDEATCLALIGSKQVPILQLDDGQCIAESLDIARLLDQMNDDVPALRPLDMANTVTAHFDTVAMHTRCLLYPRNIMIGLPEFATQSARDYFQHKKEKTIARTFAQAMQETAEHQAATQAMLASLPALPSPAQYNNTLGWDDIMIYPLLRNLTIVKGLQFPPTVIDYIESVADLTQTDTYFDHAV</sequence>
<name>A0A433SAM9_9BURK</name>
<dbReference type="InterPro" id="IPR007494">
    <property type="entry name" value="Glutaredoxin2_C"/>
</dbReference>
<reference evidence="2 3" key="1">
    <citation type="submission" date="2018-01" db="EMBL/GenBank/DDBJ databases">
        <title>Saezia sanguinis gen. nov., sp. nov., in the order Burkholderiales isolated from human blood.</title>
        <authorList>
            <person name="Medina-Pascual M.J."/>
            <person name="Valdezate S."/>
            <person name="Monzon S."/>
            <person name="Cuesta I."/>
            <person name="Carrasco G."/>
            <person name="Villalon P."/>
            <person name="Saez-Nieto J.A."/>
        </authorList>
    </citation>
    <scope>NUCLEOTIDE SEQUENCE [LARGE SCALE GENOMIC DNA]</scope>
    <source>
        <strain evidence="2 3">CNM695-12</strain>
    </source>
</reference>
<dbReference type="Pfam" id="PF04399">
    <property type="entry name" value="Glutaredoxin2_C"/>
    <property type="match status" value="1"/>
</dbReference>
<gene>
    <name evidence="2" type="primary">grxB</name>
    <name evidence="2" type="ORF">CUZ56_02636</name>
</gene>
<dbReference type="InterPro" id="IPR036282">
    <property type="entry name" value="Glutathione-S-Trfase_C_sf"/>
</dbReference>
<dbReference type="Gene3D" id="1.20.1050.10">
    <property type="match status" value="1"/>
</dbReference>
<feature type="domain" description="GST N-terminal" evidence="1">
    <location>
        <begin position="1"/>
        <end position="77"/>
    </location>
</feature>
<dbReference type="Pfam" id="PF13409">
    <property type="entry name" value="GST_N_2"/>
    <property type="match status" value="1"/>
</dbReference>
<dbReference type="AlphaFoldDB" id="A0A433SAM9"/>
<dbReference type="PANTHER" id="PTHR43968:SF14">
    <property type="entry name" value="GLUTATHIONE S-TRANSFERASE"/>
    <property type="match status" value="1"/>
</dbReference>
<dbReference type="Gene3D" id="3.40.30.10">
    <property type="entry name" value="Glutaredoxin"/>
    <property type="match status" value="1"/>
</dbReference>